<name>A0A380CJP9_9STAP</name>
<sequence>MAEINARKLLDANGEVYFPFTHATCVEGIPDDITDFDVGTVKEDVSNVQTDVSTLQSQISNLQSAVANMPTVTDTGWQNITFLNNTIAYDTSSTPKARLFSVNGVYFLSLKGAFKGLTSNNVEIGKIPTSMTFAIKENKSFVQNMSVANSLAQFTRIKLDTNGTIKIERATVDAITNTMWFPIDITIML</sequence>
<evidence type="ECO:0000313" key="4">
    <source>
        <dbReference type="Proteomes" id="UP000321598"/>
    </source>
</evidence>
<dbReference type="Gene3D" id="1.20.5.170">
    <property type="match status" value="1"/>
</dbReference>
<evidence type="ECO:0000313" key="3">
    <source>
        <dbReference type="Proteomes" id="UP000254956"/>
    </source>
</evidence>
<keyword evidence="4" id="KW-1185">Reference proteome</keyword>
<dbReference type="OrthoDB" id="2410300at2"/>
<dbReference type="EMBL" id="UGZE01000001">
    <property type="protein sequence ID" value="SUJ20797.1"/>
    <property type="molecule type" value="Genomic_DNA"/>
</dbReference>
<proteinExistence type="predicted"/>
<protein>
    <submittedName>
        <fullName evidence="2">Uncharacterized protein</fullName>
    </submittedName>
</protein>
<dbReference type="Proteomes" id="UP000321598">
    <property type="component" value="Unassembled WGS sequence"/>
</dbReference>
<dbReference type="AlphaFoldDB" id="A0A380CJP9"/>
<evidence type="ECO:0000313" key="1">
    <source>
        <dbReference type="EMBL" id="GEQ01498.1"/>
    </source>
</evidence>
<reference evidence="1 4" key="2">
    <citation type="submission" date="2019-07" db="EMBL/GenBank/DDBJ databases">
        <title>Whole genome shotgun sequence of Staphylococcus arlettae NBRC 109765.</title>
        <authorList>
            <person name="Hosoyama A."/>
            <person name="Uohara A."/>
            <person name="Ohji S."/>
            <person name="Ichikawa N."/>
        </authorList>
    </citation>
    <scope>NUCLEOTIDE SEQUENCE [LARGE SCALE GENOMIC DNA]</scope>
    <source>
        <strain evidence="1 4">NBRC 109765</strain>
    </source>
</reference>
<dbReference type="RefSeq" id="WP_103387982.1">
    <property type="nucleotide sequence ID" value="NZ_BKAV01000044.1"/>
</dbReference>
<gene>
    <name evidence="2" type="ORF">NCTC12413_01756</name>
    <name evidence="1" type="ORF">SAR03_25350</name>
</gene>
<reference evidence="2 3" key="1">
    <citation type="submission" date="2018-06" db="EMBL/GenBank/DDBJ databases">
        <authorList>
            <consortium name="Pathogen Informatics"/>
            <person name="Doyle S."/>
        </authorList>
    </citation>
    <scope>NUCLEOTIDE SEQUENCE [LARGE SCALE GENOMIC DNA]</scope>
    <source>
        <strain evidence="2 3">NCTC12413</strain>
    </source>
</reference>
<accession>A0A380CJP9</accession>
<organism evidence="2 3">
    <name type="scientific">Staphylococcus arlettae</name>
    <dbReference type="NCBI Taxonomy" id="29378"/>
    <lineage>
        <taxon>Bacteria</taxon>
        <taxon>Bacillati</taxon>
        <taxon>Bacillota</taxon>
        <taxon>Bacilli</taxon>
        <taxon>Bacillales</taxon>
        <taxon>Staphylococcaceae</taxon>
        <taxon>Staphylococcus</taxon>
    </lineage>
</organism>
<evidence type="ECO:0000313" key="2">
    <source>
        <dbReference type="EMBL" id="SUJ20797.1"/>
    </source>
</evidence>
<dbReference type="Proteomes" id="UP000254956">
    <property type="component" value="Unassembled WGS sequence"/>
</dbReference>
<dbReference type="EMBL" id="BKAV01000044">
    <property type="protein sequence ID" value="GEQ01498.1"/>
    <property type="molecule type" value="Genomic_DNA"/>
</dbReference>